<reference evidence="9 10" key="1">
    <citation type="submission" date="2021-12" db="EMBL/GenBank/DDBJ databases">
        <title>Discovery of the Pendulisporaceae a myxobacterial family with distinct sporulation behavior and unique specialized metabolism.</title>
        <authorList>
            <person name="Garcia R."/>
            <person name="Popoff A."/>
            <person name="Bader C.D."/>
            <person name="Loehr J."/>
            <person name="Walesch S."/>
            <person name="Walt C."/>
            <person name="Boldt J."/>
            <person name="Bunk B."/>
            <person name="Haeckl F.J.F.P.J."/>
            <person name="Gunesch A.P."/>
            <person name="Birkelbach J."/>
            <person name="Nuebel U."/>
            <person name="Pietschmann T."/>
            <person name="Bach T."/>
            <person name="Mueller R."/>
        </authorList>
    </citation>
    <scope>NUCLEOTIDE SEQUENCE [LARGE SCALE GENOMIC DNA]</scope>
    <source>
        <strain evidence="9 10">MSr11954</strain>
    </source>
</reference>
<evidence type="ECO:0000256" key="5">
    <source>
        <dbReference type="ARBA" id="ARBA00022692"/>
    </source>
</evidence>
<dbReference type="CDD" id="cd06550">
    <property type="entry name" value="TM_ABC_iron-siderophores_like"/>
    <property type="match status" value="1"/>
</dbReference>
<accession>A0ABZ2M657</accession>
<protein>
    <submittedName>
        <fullName evidence="9">Iron ABC transporter permease</fullName>
    </submittedName>
</protein>
<keyword evidence="3" id="KW-0813">Transport</keyword>
<name>A0ABZ2M657_9BACT</name>
<evidence type="ECO:0000313" key="9">
    <source>
        <dbReference type="EMBL" id="WXB18121.1"/>
    </source>
</evidence>
<dbReference type="InterPro" id="IPR037294">
    <property type="entry name" value="ABC_BtuC-like"/>
</dbReference>
<feature type="transmembrane region" description="Helical" evidence="8">
    <location>
        <begin position="163"/>
        <end position="188"/>
    </location>
</feature>
<feature type="transmembrane region" description="Helical" evidence="8">
    <location>
        <begin position="214"/>
        <end position="232"/>
    </location>
</feature>
<feature type="transmembrane region" description="Helical" evidence="8">
    <location>
        <begin position="327"/>
        <end position="346"/>
    </location>
</feature>
<dbReference type="EMBL" id="CP089984">
    <property type="protein sequence ID" value="WXB18121.1"/>
    <property type="molecule type" value="Genomic_DNA"/>
</dbReference>
<feature type="transmembrane region" description="Helical" evidence="8">
    <location>
        <begin position="31"/>
        <end position="51"/>
    </location>
</feature>
<dbReference type="Pfam" id="PF01032">
    <property type="entry name" value="FecCD"/>
    <property type="match status" value="1"/>
</dbReference>
<dbReference type="Gene3D" id="1.10.3470.10">
    <property type="entry name" value="ABC transporter involved in vitamin B12 uptake, BtuC"/>
    <property type="match status" value="1"/>
</dbReference>
<dbReference type="InterPro" id="IPR000522">
    <property type="entry name" value="ABC_transptr_permease_BtuC"/>
</dbReference>
<keyword evidence="7 8" id="KW-0472">Membrane</keyword>
<feature type="transmembrane region" description="Helical" evidence="8">
    <location>
        <begin position="105"/>
        <end position="124"/>
    </location>
</feature>
<gene>
    <name evidence="9" type="ORF">LZC94_12775</name>
</gene>
<proteinExistence type="inferred from homology"/>
<feature type="transmembrane region" description="Helical" evidence="8">
    <location>
        <begin position="72"/>
        <end position="93"/>
    </location>
</feature>
<keyword evidence="6 8" id="KW-1133">Transmembrane helix</keyword>
<organism evidence="9 10">
    <name type="scientific">Pendulispora albinea</name>
    <dbReference type="NCBI Taxonomy" id="2741071"/>
    <lineage>
        <taxon>Bacteria</taxon>
        <taxon>Pseudomonadati</taxon>
        <taxon>Myxococcota</taxon>
        <taxon>Myxococcia</taxon>
        <taxon>Myxococcales</taxon>
        <taxon>Sorangiineae</taxon>
        <taxon>Pendulisporaceae</taxon>
        <taxon>Pendulispora</taxon>
    </lineage>
</organism>
<dbReference type="RefSeq" id="WP_394827762.1">
    <property type="nucleotide sequence ID" value="NZ_CP089984.1"/>
</dbReference>
<comment type="subcellular location">
    <subcellularLocation>
        <location evidence="1">Cell membrane</location>
        <topology evidence="1">Multi-pass membrane protein</topology>
    </subcellularLocation>
</comment>
<evidence type="ECO:0000256" key="7">
    <source>
        <dbReference type="ARBA" id="ARBA00023136"/>
    </source>
</evidence>
<evidence type="ECO:0000256" key="6">
    <source>
        <dbReference type="ARBA" id="ARBA00022989"/>
    </source>
</evidence>
<feature type="transmembrane region" description="Helical" evidence="8">
    <location>
        <begin position="260"/>
        <end position="287"/>
    </location>
</feature>
<evidence type="ECO:0000313" key="10">
    <source>
        <dbReference type="Proteomes" id="UP001370348"/>
    </source>
</evidence>
<keyword evidence="5 8" id="KW-0812">Transmembrane</keyword>
<dbReference type="SUPFAM" id="SSF81345">
    <property type="entry name" value="ABC transporter involved in vitamin B12 uptake, BtuC"/>
    <property type="match status" value="1"/>
</dbReference>
<evidence type="ECO:0000256" key="8">
    <source>
        <dbReference type="SAM" id="Phobius"/>
    </source>
</evidence>
<comment type="similarity">
    <text evidence="2">Belongs to the binding-protein-dependent transport system permease family. FecCD subfamily.</text>
</comment>
<dbReference type="Proteomes" id="UP001370348">
    <property type="component" value="Chromosome"/>
</dbReference>
<keyword evidence="10" id="KW-1185">Reference proteome</keyword>
<evidence type="ECO:0000256" key="4">
    <source>
        <dbReference type="ARBA" id="ARBA00022475"/>
    </source>
</evidence>
<sequence length="355" mass="36213">MIAQGSSLGSVAAPAAPSASRAEDRRGRIALVVAGLVVVLALVVLASLLLGEGRLSDAGLRSTLLVLRASRLVGALLVGSALAVSGLMIQGLFRNPLADASVIGTSAGALLGGNTTVLVFELWLAGRGLYGVPADVVQPMGCLLGALLALSIILGLLRRTGDVLSVILTGFLLSSLFLSLGSLVTSLAQERWELGRAVVAFSFGGLNATGPRHIALAAPLVVVGVGAAWFWAKPLDLLLCGDEEAASLGVNVIEVRRCCVLWIAVLTAGAVSLGGNLAFVGLLVPHALRPILGVDHRRLLPVAALTGAVFVAACDVLVRAIPSRSEIPLGVVTGMLGAPAFFALLVRMQKEGTNG</sequence>
<evidence type="ECO:0000256" key="1">
    <source>
        <dbReference type="ARBA" id="ARBA00004651"/>
    </source>
</evidence>
<keyword evidence="4" id="KW-1003">Cell membrane</keyword>
<feature type="transmembrane region" description="Helical" evidence="8">
    <location>
        <begin position="299"/>
        <end position="321"/>
    </location>
</feature>
<evidence type="ECO:0000256" key="2">
    <source>
        <dbReference type="ARBA" id="ARBA00007935"/>
    </source>
</evidence>
<evidence type="ECO:0000256" key="3">
    <source>
        <dbReference type="ARBA" id="ARBA00022448"/>
    </source>
</evidence>
<dbReference type="PANTHER" id="PTHR30472">
    <property type="entry name" value="FERRIC ENTEROBACTIN TRANSPORT SYSTEM PERMEASE PROTEIN"/>
    <property type="match status" value="1"/>
</dbReference>
<feature type="transmembrane region" description="Helical" evidence="8">
    <location>
        <begin position="136"/>
        <end position="157"/>
    </location>
</feature>
<dbReference type="PANTHER" id="PTHR30472:SF25">
    <property type="entry name" value="ABC TRANSPORTER PERMEASE PROTEIN MJ0876-RELATED"/>
    <property type="match status" value="1"/>
</dbReference>